<dbReference type="Proteomes" id="UP000071859">
    <property type="component" value="Unassembled WGS sequence"/>
</dbReference>
<dbReference type="AlphaFoldDB" id="A0A158AZE7"/>
<dbReference type="OrthoDB" id="5526765at2"/>
<dbReference type="Gene3D" id="3.10.350.10">
    <property type="entry name" value="LysM domain"/>
    <property type="match status" value="1"/>
</dbReference>
<organism evidence="2 3">
    <name type="scientific">Caballeronia calidae</name>
    <dbReference type="NCBI Taxonomy" id="1777139"/>
    <lineage>
        <taxon>Bacteria</taxon>
        <taxon>Pseudomonadati</taxon>
        <taxon>Pseudomonadota</taxon>
        <taxon>Betaproteobacteria</taxon>
        <taxon>Burkholderiales</taxon>
        <taxon>Burkholderiaceae</taxon>
        <taxon>Caballeronia</taxon>
    </lineage>
</organism>
<dbReference type="RefSeq" id="WP_062604474.1">
    <property type="nucleotide sequence ID" value="NZ_FCOX02000008.1"/>
</dbReference>
<dbReference type="InterPro" id="IPR036779">
    <property type="entry name" value="LysM_dom_sf"/>
</dbReference>
<dbReference type="CDD" id="cd00118">
    <property type="entry name" value="LysM"/>
    <property type="match status" value="1"/>
</dbReference>
<evidence type="ECO:0000313" key="3">
    <source>
        <dbReference type="Proteomes" id="UP000071859"/>
    </source>
</evidence>
<sequence length="238" mass="26230">MALDKLTIVVEADAGKLQFNQRDDAHYIAAMFNPKSLGVNRSVQWESAKAAKRDSPELQYTTASPATLTIDLFFDTYDRADANKPSVYVHTKKLADLTLVRGDKHRPPVCQLFWGKQGMIFQGVLQQIDQSYTMFLENGVPVRATAKCTFLQWRANATDMKKQNLMSADVAKLWTVRRGQTLASIAADEYLDPANWRDIASANGIDDPLALGPGTTLLLPALPAGRPASGGHRKKEAP</sequence>
<proteinExistence type="predicted"/>
<dbReference type="Pfam" id="PF19266">
    <property type="entry name" value="CIS_tube"/>
    <property type="match status" value="1"/>
</dbReference>
<accession>A0A158AZE7</accession>
<dbReference type="InterPro" id="IPR045361">
    <property type="entry name" value="CIS_tube_prot_N"/>
</dbReference>
<protein>
    <recommendedName>
        <fullName evidence="1">LysM domain-containing protein</fullName>
    </recommendedName>
</protein>
<evidence type="ECO:0000313" key="2">
    <source>
        <dbReference type="EMBL" id="SAK63040.1"/>
    </source>
</evidence>
<evidence type="ECO:0000259" key="1">
    <source>
        <dbReference type="PROSITE" id="PS51782"/>
    </source>
</evidence>
<dbReference type="Pfam" id="PF01476">
    <property type="entry name" value="LysM"/>
    <property type="match status" value="1"/>
</dbReference>
<dbReference type="InterPro" id="IPR018392">
    <property type="entry name" value="LysM"/>
</dbReference>
<comment type="caution">
    <text evidence="2">The sequence shown here is derived from an EMBL/GenBank/DDBJ whole genome shotgun (WGS) entry which is preliminary data.</text>
</comment>
<gene>
    <name evidence="2" type="ORF">AWB78_02108</name>
</gene>
<dbReference type="PROSITE" id="PS51782">
    <property type="entry name" value="LYSM"/>
    <property type="match status" value="1"/>
</dbReference>
<keyword evidence="3" id="KW-1185">Reference proteome</keyword>
<feature type="domain" description="LysM" evidence="1">
    <location>
        <begin position="172"/>
        <end position="219"/>
    </location>
</feature>
<reference evidence="2" key="1">
    <citation type="submission" date="2016-01" db="EMBL/GenBank/DDBJ databases">
        <authorList>
            <person name="Peeters C."/>
        </authorList>
    </citation>
    <scope>NUCLEOTIDE SEQUENCE</scope>
    <source>
        <strain evidence="2">LMG 29321</strain>
    </source>
</reference>
<name>A0A158AZE7_9BURK</name>
<dbReference type="EMBL" id="FCOX02000008">
    <property type="protein sequence ID" value="SAK63040.1"/>
    <property type="molecule type" value="Genomic_DNA"/>
</dbReference>